<keyword evidence="2" id="KW-1185">Reference proteome</keyword>
<sequence>MISTFWKRPTAHHLEIASSSGEQATMRKNCMQIQTDELLEKILELIYEVGRDFKNVNSDLYIAEIRGIHILDDWVCIWQHNRHDDYAVTHD</sequence>
<protein>
    <submittedName>
        <fullName evidence="1 3">Uncharacterized protein</fullName>
    </submittedName>
</protein>
<reference evidence="1 2" key="2">
    <citation type="submission" date="2018-11" db="EMBL/GenBank/DDBJ databases">
        <authorList>
            <consortium name="Pathogen Informatics"/>
        </authorList>
    </citation>
    <scope>NUCLEOTIDE SEQUENCE [LARGE SCALE GENOMIC DNA]</scope>
</reference>
<name>A0A0M3KFT3_ANISI</name>
<evidence type="ECO:0000313" key="1">
    <source>
        <dbReference type="EMBL" id="VDK68278.1"/>
    </source>
</evidence>
<evidence type="ECO:0000313" key="3">
    <source>
        <dbReference type="WBParaSite" id="ASIM_0001984401-mRNA-1"/>
    </source>
</evidence>
<dbReference type="Proteomes" id="UP000267096">
    <property type="component" value="Unassembled WGS sequence"/>
</dbReference>
<proteinExistence type="predicted"/>
<dbReference type="EMBL" id="UYRR01036868">
    <property type="protein sequence ID" value="VDK68278.1"/>
    <property type="molecule type" value="Genomic_DNA"/>
</dbReference>
<accession>A0A0M3KFT3</accession>
<reference evidence="3" key="1">
    <citation type="submission" date="2017-02" db="UniProtKB">
        <authorList>
            <consortium name="WormBaseParasite"/>
        </authorList>
    </citation>
    <scope>IDENTIFICATION</scope>
</reference>
<evidence type="ECO:0000313" key="2">
    <source>
        <dbReference type="Proteomes" id="UP000267096"/>
    </source>
</evidence>
<organism evidence="3">
    <name type="scientific">Anisakis simplex</name>
    <name type="common">Herring worm</name>
    <dbReference type="NCBI Taxonomy" id="6269"/>
    <lineage>
        <taxon>Eukaryota</taxon>
        <taxon>Metazoa</taxon>
        <taxon>Ecdysozoa</taxon>
        <taxon>Nematoda</taxon>
        <taxon>Chromadorea</taxon>
        <taxon>Rhabditida</taxon>
        <taxon>Spirurina</taxon>
        <taxon>Ascaridomorpha</taxon>
        <taxon>Ascaridoidea</taxon>
        <taxon>Anisakidae</taxon>
        <taxon>Anisakis</taxon>
        <taxon>Anisakis simplex complex</taxon>
    </lineage>
</organism>
<dbReference type="AlphaFoldDB" id="A0A0M3KFT3"/>
<dbReference type="WBParaSite" id="ASIM_0001984401-mRNA-1">
    <property type="protein sequence ID" value="ASIM_0001984401-mRNA-1"/>
    <property type="gene ID" value="ASIM_0001984401"/>
</dbReference>
<gene>
    <name evidence="1" type="ORF">ASIM_LOCUS19231</name>
</gene>